<feature type="region of interest" description="Disordered" evidence="6">
    <location>
        <begin position="290"/>
        <end position="332"/>
    </location>
</feature>
<keyword evidence="3 7" id="KW-1133">Transmembrane helix</keyword>
<sequence>MPTNEEAAQVAGILLIVLDILTVAGRFYSRWVTKLGFRWDDWTILMALITGILPGALTMYASTVSATGPAAASNHNPDYVFTPEDIVYTKITFSTSVLYFFITSITKLSILLLLHRLFSISDRFRMHIYIAEAAVVAFWFSATIADCLNCIPLEWTWKNGNADPRYCINFNTFWLGTGIAESIIDLWILLLPIFMVSSLHLERNKRFGVAGIFLMGGFVLFSGIAKVVLSYQPNSREPDFSRGTLWTTVHMYTGILCANLPTARPLLNQIAHFASVIGSRMSMLSTSRGGKRWYSLSGRQSSSRSDDVSGEEGKGKGDFALPMWSLNSYRGP</sequence>
<dbReference type="AlphaFoldDB" id="A0AAN6RFG9"/>
<evidence type="ECO:0000256" key="2">
    <source>
        <dbReference type="ARBA" id="ARBA00022692"/>
    </source>
</evidence>
<organism evidence="9 10">
    <name type="scientific">Pseudopithomyces chartarum</name>
    <dbReference type="NCBI Taxonomy" id="1892770"/>
    <lineage>
        <taxon>Eukaryota</taxon>
        <taxon>Fungi</taxon>
        <taxon>Dikarya</taxon>
        <taxon>Ascomycota</taxon>
        <taxon>Pezizomycotina</taxon>
        <taxon>Dothideomycetes</taxon>
        <taxon>Pleosporomycetidae</taxon>
        <taxon>Pleosporales</taxon>
        <taxon>Massarineae</taxon>
        <taxon>Didymosphaeriaceae</taxon>
        <taxon>Pseudopithomyces</taxon>
    </lineage>
</organism>
<dbReference type="InterPro" id="IPR049326">
    <property type="entry name" value="Rhodopsin_dom_fungi"/>
</dbReference>
<evidence type="ECO:0000313" key="10">
    <source>
        <dbReference type="Proteomes" id="UP001280581"/>
    </source>
</evidence>
<dbReference type="EMBL" id="WVTA01000015">
    <property type="protein sequence ID" value="KAK3202013.1"/>
    <property type="molecule type" value="Genomic_DNA"/>
</dbReference>
<comment type="caution">
    <text evidence="9">The sequence shown here is derived from an EMBL/GenBank/DDBJ whole genome shotgun (WGS) entry which is preliminary data.</text>
</comment>
<name>A0AAN6RFG9_9PLEO</name>
<feature type="transmembrane region" description="Helical" evidence="7">
    <location>
        <begin position="207"/>
        <end position="229"/>
    </location>
</feature>
<evidence type="ECO:0000256" key="7">
    <source>
        <dbReference type="SAM" id="Phobius"/>
    </source>
</evidence>
<evidence type="ECO:0000259" key="8">
    <source>
        <dbReference type="Pfam" id="PF20684"/>
    </source>
</evidence>
<evidence type="ECO:0000256" key="6">
    <source>
        <dbReference type="SAM" id="MobiDB-lite"/>
    </source>
</evidence>
<keyword evidence="2 7" id="KW-0812">Transmembrane</keyword>
<comment type="similarity">
    <text evidence="5">Belongs to the SAT4 family.</text>
</comment>
<dbReference type="InterPro" id="IPR052337">
    <property type="entry name" value="SAT4-like"/>
</dbReference>
<accession>A0AAN6RFG9</accession>
<feature type="transmembrane region" description="Helical" evidence="7">
    <location>
        <begin position="173"/>
        <end position="195"/>
    </location>
</feature>
<feature type="transmembrane region" description="Helical" evidence="7">
    <location>
        <begin position="6"/>
        <end position="29"/>
    </location>
</feature>
<dbReference type="PANTHER" id="PTHR33048">
    <property type="entry name" value="PTH11-LIKE INTEGRAL MEMBRANE PROTEIN (AFU_ORTHOLOGUE AFUA_5G11245)"/>
    <property type="match status" value="1"/>
</dbReference>
<feature type="transmembrane region" description="Helical" evidence="7">
    <location>
        <begin position="97"/>
        <end position="114"/>
    </location>
</feature>
<evidence type="ECO:0000313" key="9">
    <source>
        <dbReference type="EMBL" id="KAK3202013.1"/>
    </source>
</evidence>
<evidence type="ECO:0000256" key="5">
    <source>
        <dbReference type="ARBA" id="ARBA00038359"/>
    </source>
</evidence>
<feature type="transmembrane region" description="Helical" evidence="7">
    <location>
        <begin position="41"/>
        <end position="61"/>
    </location>
</feature>
<feature type="compositionally biased region" description="Basic and acidic residues" evidence="6">
    <location>
        <begin position="304"/>
        <end position="317"/>
    </location>
</feature>
<dbReference type="Proteomes" id="UP001280581">
    <property type="component" value="Unassembled WGS sequence"/>
</dbReference>
<evidence type="ECO:0000256" key="1">
    <source>
        <dbReference type="ARBA" id="ARBA00004141"/>
    </source>
</evidence>
<evidence type="ECO:0000256" key="3">
    <source>
        <dbReference type="ARBA" id="ARBA00022989"/>
    </source>
</evidence>
<protein>
    <recommendedName>
        <fullName evidence="8">Rhodopsin domain-containing protein</fullName>
    </recommendedName>
</protein>
<keyword evidence="10" id="KW-1185">Reference proteome</keyword>
<dbReference type="PANTHER" id="PTHR33048:SF47">
    <property type="entry name" value="INTEGRAL MEMBRANE PROTEIN-RELATED"/>
    <property type="match status" value="1"/>
</dbReference>
<reference evidence="9 10" key="1">
    <citation type="submission" date="2021-02" db="EMBL/GenBank/DDBJ databases">
        <title>Genome assembly of Pseudopithomyces chartarum.</title>
        <authorList>
            <person name="Jauregui R."/>
            <person name="Singh J."/>
            <person name="Voisey C."/>
        </authorList>
    </citation>
    <scope>NUCLEOTIDE SEQUENCE [LARGE SCALE GENOMIC DNA]</scope>
    <source>
        <strain evidence="9 10">AGR01</strain>
    </source>
</reference>
<dbReference type="GO" id="GO:0016020">
    <property type="term" value="C:membrane"/>
    <property type="evidence" value="ECO:0007669"/>
    <property type="project" value="UniProtKB-SubCell"/>
</dbReference>
<feature type="domain" description="Rhodopsin" evidence="8">
    <location>
        <begin position="26"/>
        <end position="268"/>
    </location>
</feature>
<comment type="subcellular location">
    <subcellularLocation>
        <location evidence="1">Membrane</location>
        <topology evidence="1">Multi-pass membrane protein</topology>
    </subcellularLocation>
</comment>
<evidence type="ECO:0000256" key="4">
    <source>
        <dbReference type="ARBA" id="ARBA00023136"/>
    </source>
</evidence>
<proteinExistence type="inferred from homology"/>
<gene>
    <name evidence="9" type="ORF">GRF29_164g1431511</name>
</gene>
<keyword evidence="4 7" id="KW-0472">Membrane</keyword>
<dbReference type="Pfam" id="PF20684">
    <property type="entry name" value="Fung_rhodopsin"/>
    <property type="match status" value="1"/>
</dbReference>